<keyword evidence="3" id="KW-1185">Reference proteome</keyword>
<reference evidence="2 3" key="1">
    <citation type="submission" date="2021-07" db="EMBL/GenBank/DDBJ databases">
        <title>The Aristolochia fimbriata genome: insights into angiosperm evolution, floral development and chemical biosynthesis.</title>
        <authorList>
            <person name="Jiao Y."/>
        </authorList>
    </citation>
    <scope>NUCLEOTIDE SEQUENCE [LARGE SCALE GENOMIC DNA]</scope>
    <source>
        <strain evidence="2">IBCAS-2021</strain>
        <tissue evidence="2">Leaf</tissue>
    </source>
</reference>
<organism evidence="2 3">
    <name type="scientific">Aristolochia fimbriata</name>
    <name type="common">White veined hardy Dutchman's pipe vine</name>
    <dbReference type="NCBI Taxonomy" id="158543"/>
    <lineage>
        <taxon>Eukaryota</taxon>
        <taxon>Viridiplantae</taxon>
        <taxon>Streptophyta</taxon>
        <taxon>Embryophyta</taxon>
        <taxon>Tracheophyta</taxon>
        <taxon>Spermatophyta</taxon>
        <taxon>Magnoliopsida</taxon>
        <taxon>Magnoliidae</taxon>
        <taxon>Piperales</taxon>
        <taxon>Aristolochiaceae</taxon>
        <taxon>Aristolochia</taxon>
    </lineage>
</organism>
<accession>A0AAV7FFW2</accession>
<proteinExistence type="predicted"/>
<evidence type="ECO:0000313" key="3">
    <source>
        <dbReference type="Proteomes" id="UP000825729"/>
    </source>
</evidence>
<protein>
    <submittedName>
        <fullName evidence="2">Uncharacterized protein</fullName>
    </submittedName>
</protein>
<feature type="region of interest" description="Disordered" evidence="1">
    <location>
        <begin position="112"/>
        <end position="158"/>
    </location>
</feature>
<sequence>MAVPVRINRSYYKQTINNLQASWIRDLPVPQQPTAPFLDQLGSQLEYFRFQLGSPIDSRENATVTVLNRFKKTVASFGEKLGVTVVYCPAGTKVVMSQNMRNLRTEAYLTKRPMGPTTTCEPRPFGGPRESRRGLSRRFGQFSSVGAGGGRSGKNRFV</sequence>
<dbReference type="AlphaFoldDB" id="A0AAV7FFW2"/>
<gene>
    <name evidence="2" type="ORF">H6P81_003877</name>
</gene>
<evidence type="ECO:0000313" key="2">
    <source>
        <dbReference type="EMBL" id="KAG9459369.1"/>
    </source>
</evidence>
<dbReference type="EMBL" id="JAINDJ010000002">
    <property type="protein sequence ID" value="KAG9459369.1"/>
    <property type="molecule type" value="Genomic_DNA"/>
</dbReference>
<name>A0AAV7FFW2_ARIFI</name>
<evidence type="ECO:0000256" key="1">
    <source>
        <dbReference type="SAM" id="MobiDB-lite"/>
    </source>
</evidence>
<dbReference type="Proteomes" id="UP000825729">
    <property type="component" value="Unassembled WGS sequence"/>
</dbReference>
<comment type="caution">
    <text evidence="2">The sequence shown here is derived from an EMBL/GenBank/DDBJ whole genome shotgun (WGS) entry which is preliminary data.</text>
</comment>